<evidence type="ECO:0000256" key="1">
    <source>
        <dbReference type="SAM" id="MobiDB-lite"/>
    </source>
</evidence>
<keyword evidence="3" id="KW-1185">Reference proteome</keyword>
<evidence type="ECO:0008006" key="4">
    <source>
        <dbReference type="Google" id="ProtNLM"/>
    </source>
</evidence>
<name>A0ABN1GFQ9_9ACTN</name>
<proteinExistence type="predicted"/>
<evidence type="ECO:0000313" key="2">
    <source>
        <dbReference type="EMBL" id="GAA0610539.1"/>
    </source>
</evidence>
<dbReference type="Proteomes" id="UP001500957">
    <property type="component" value="Unassembled WGS sequence"/>
</dbReference>
<gene>
    <name evidence="2" type="ORF">GCM10009547_10710</name>
</gene>
<comment type="caution">
    <text evidence="2">The sequence shown here is derived from an EMBL/GenBank/DDBJ whole genome shotgun (WGS) entry which is preliminary data.</text>
</comment>
<organism evidence="2 3">
    <name type="scientific">Sporichthya brevicatena</name>
    <dbReference type="NCBI Taxonomy" id="171442"/>
    <lineage>
        <taxon>Bacteria</taxon>
        <taxon>Bacillati</taxon>
        <taxon>Actinomycetota</taxon>
        <taxon>Actinomycetes</taxon>
        <taxon>Sporichthyales</taxon>
        <taxon>Sporichthyaceae</taxon>
        <taxon>Sporichthya</taxon>
    </lineage>
</organism>
<evidence type="ECO:0000313" key="3">
    <source>
        <dbReference type="Proteomes" id="UP001500957"/>
    </source>
</evidence>
<sequence length="435" mass="45426">MTFPPRPRPRDWAPLAATDPLPGDPVAVAQEAKRLRDLGAEMRAQIATLRRIGEDDTLAGEFAEKLRSSAADLAGRLEKAVGRYEHVSGHLEKWAPELTGYQAETLAALDKAKAAEEIRGAAVTTGPDVPAVQCAVDDAECMLRQARDQLATVVETAQRRGREIADLIDDATDDDVKDGRWDRFKDLVARNAGWLKGVSDALSLVATAVAVSAIVVAVLAGSAVPGVNVVIWLTAGAALGHGLLAVEGSGSWTSFGLDAFALATFGLGRWAAGGVRLADANTRLAAAAAARTGARRAVLEATQIRRLRAARVLADPRSSAAGRRGAQAVIDTAHRSAARAGARAAAAVRAEPLPQVRGMAALAGGNVDVARASQRVLAFRSQFATHAGVQAASSQVEALRRVGTISFSAGTVVDLSDKGSTVTRNFFARETGSGW</sequence>
<reference evidence="2 3" key="1">
    <citation type="journal article" date="2019" name="Int. J. Syst. Evol. Microbiol.">
        <title>The Global Catalogue of Microorganisms (GCM) 10K type strain sequencing project: providing services to taxonomists for standard genome sequencing and annotation.</title>
        <authorList>
            <consortium name="The Broad Institute Genomics Platform"/>
            <consortium name="The Broad Institute Genome Sequencing Center for Infectious Disease"/>
            <person name="Wu L."/>
            <person name="Ma J."/>
        </authorList>
    </citation>
    <scope>NUCLEOTIDE SEQUENCE [LARGE SCALE GENOMIC DNA]</scope>
    <source>
        <strain evidence="2 3">JCM 10671</strain>
    </source>
</reference>
<feature type="region of interest" description="Disordered" evidence="1">
    <location>
        <begin position="1"/>
        <end position="24"/>
    </location>
</feature>
<dbReference type="RefSeq" id="WP_344602405.1">
    <property type="nucleotide sequence ID" value="NZ_BAAAHE010000008.1"/>
</dbReference>
<accession>A0ABN1GFQ9</accession>
<dbReference type="EMBL" id="BAAAHE010000008">
    <property type="protein sequence ID" value="GAA0610539.1"/>
    <property type="molecule type" value="Genomic_DNA"/>
</dbReference>
<protein>
    <recommendedName>
        <fullName evidence="4">Integral membrane protein</fullName>
    </recommendedName>
</protein>